<dbReference type="PANTHER" id="PTHR46082">
    <property type="entry name" value="ATP/GTP-BINDING PROTEIN-RELATED"/>
    <property type="match status" value="1"/>
</dbReference>
<dbReference type="InterPro" id="IPR035994">
    <property type="entry name" value="Nucleoside_phosphorylase_sf"/>
</dbReference>
<evidence type="ECO:0000313" key="4">
    <source>
        <dbReference type="Proteomes" id="UP001172673"/>
    </source>
</evidence>
<dbReference type="Proteomes" id="UP001172673">
    <property type="component" value="Unassembled WGS sequence"/>
</dbReference>
<evidence type="ECO:0000259" key="1">
    <source>
        <dbReference type="Pfam" id="PF01048"/>
    </source>
</evidence>
<name>A0AA38XJ58_9EURO</name>
<sequence length="938" mass="104605">MSAAVTYERMADADILENAHEILVAVADVATLLGIKRLDRTFGILGGELATLSENLEKLNNTIPEDKLERRTKKLLRDLARACSWHLKTPVTDSRLLFGLIKTSRSHDHSKAAAEAQTGLLAYAAEGRLPKLTALVRGFAGAEGAMQPVQSFVAPVKSPSLASKLIPQNEYPRHVSKQLYQTLCRYSTCQCDENDEIRATTPMRRKAHLSRLRLKPFREVKERFVCFDMVFSSRPVHPFLLREIEWQHMQFQVLSERAGKKRARFSELENCLGLPQQRRILAKEEQLCEHMRSASGSQICLRVRDDQVWLLEDCLPLEASVLSSPSLSLSAALQTGHLSNKMKVILAYIIARSVWEFYNSDWMSRSWSAEDIHFLQESSSDVRGKPVVSINRPYLAFEWTEGQESNNDTSVLVGQIHRYPRILSLGLMLIEIGSGKRAENLFRNYRTNVNSDWLSAKEFLSKPTPWEDFDYRKYWDAARSCVNNQFFLRTNSSSGADSLSDIEGRRRMILDEVVTPLEELLAGTGWIHDIWTLGPMEPSSTQSISARVASLSTPCDQSRRDPTHMTRSFVGDVQRHALLGSTFSSLSISEPDLHGGPTDRLSFKIAIICALPTEADAVISLFDEHWDGRGRSYGKAARDPNAYTPGRIGQHDVVVVHMPSMGKVSAASVAQGLHSSFENIQLALVVGICGGVPYTRHKKREIFLGDVIISRSLIQYDFGRRYDTGFDAKESLQGGLGKSPAEIRSALARLETWHHRRQLEVGTADFLKEVQQKLRGSAYPGAERDIVFTSGSRHSHTAGSCHICSTNSPIQICTDAIERSCEELGCRINGTVQRTRVQNGASLPISHTTDLCSPAVHIGNMGSGDTVMKSATHRDEVAQKHDIIGFEMEGAGIWESFPSIVIKSVCDYADSHKNKEWQTYAAATAAAVTKAFLNEWTG</sequence>
<proteinExistence type="predicted"/>
<dbReference type="InterPro" id="IPR056002">
    <property type="entry name" value="DUF7580"/>
</dbReference>
<evidence type="ECO:0000313" key="3">
    <source>
        <dbReference type="EMBL" id="KAJ9614447.1"/>
    </source>
</evidence>
<dbReference type="InterPro" id="IPR000845">
    <property type="entry name" value="Nucleoside_phosphorylase_d"/>
</dbReference>
<dbReference type="AlphaFoldDB" id="A0AA38XJ58"/>
<evidence type="ECO:0008006" key="5">
    <source>
        <dbReference type="Google" id="ProtNLM"/>
    </source>
</evidence>
<comment type="caution">
    <text evidence="3">The sequence shown here is derived from an EMBL/GenBank/DDBJ whole genome shotgun (WGS) entry which is preliminary data.</text>
</comment>
<organism evidence="3 4">
    <name type="scientific">Cladophialophora chaetospira</name>
    <dbReference type="NCBI Taxonomy" id="386627"/>
    <lineage>
        <taxon>Eukaryota</taxon>
        <taxon>Fungi</taxon>
        <taxon>Dikarya</taxon>
        <taxon>Ascomycota</taxon>
        <taxon>Pezizomycotina</taxon>
        <taxon>Eurotiomycetes</taxon>
        <taxon>Chaetothyriomycetidae</taxon>
        <taxon>Chaetothyriales</taxon>
        <taxon>Herpotrichiellaceae</taxon>
        <taxon>Cladophialophora</taxon>
    </lineage>
</organism>
<dbReference type="InterPro" id="IPR053137">
    <property type="entry name" value="NLR-like"/>
</dbReference>
<dbReference type="GO" id="GO:0009116">
    <property type="term" value="P:nucleoside metabolic process"/>
    <property type="evidence" value="ECO:0007669"/>
    <property type="project" value="InterPro"/>
</dbReference>
<gene>
    <name evidence="3" type="ORF">H2200_002583</name>
</gene>
<reference evidence="3" key="1">
    <citation type="submission" date="2022-10" db="EMBL/GenBank/DDBJ databases">
        <title>Culturing micro-colonial fungi from biological soil crusts in the Mojave desert and describing Neophaeococcomyces mojavensis, and introducing the new genera and species Taxawa tesnikishii.</title>
        <authorList>
            <person name="Kurbessoian T."/>
            <person name="Stajich J.E."/>
        </authorList>
    </citation>
    <scope>NUCLEOTIDE SEQUENCE</scope>
    <source>
        <strain evidence="3">TK_41</strain>
    </source>
</reference>
<dbReference type="Gene3D" id="3.40.50.1580">
    <property type="entry name" value="Nucleoside phosphorylase domain"/>
    <property type="match status" value="1"/>
</dbReference>
<dbReference type="PANTHER" id="PTHR46082:SF6">
    <property type="entry name" value="AAA+ ATPASE DOMAIN-CONTAINING PROTEIN-RELATED"/>
    <property type="match status" value="1"/>
</dbReference>
<dbReference type="Pfam" id="PF01048">
    <property type="entry name" value="PNP_UDP_1"/>
    <property type="match status" value="1"/>
</dbReference>
<dbReference type="Pfam" id="PF24476">
    <property type="entry name" value="DUF7580"/>
    <property type="match status" value="1"/>
</dbReference>
<dbReference type="SUPFAM" id="SSF53167">
    <property type="entry name" value="Purine and uridine phosphorylases"/>
    <property type="match status" value="1"/>
</dbReference>
<feature type="domain" description="Nucleoside phosphorylase" evidence="1">
    <location>
        <begin position="604"/>
        <end position="741"/>
    </location>
</feature>
<feature type="domain" description="DUF7580" evidence="2">
    <location>
        <begin position="172"/>
        <end position="521"/>
    </location>
</feature>
<dbReference type="EMBL" id="JAPDRK010000003">
    <property type="protein sequence ID" value="KAJ9614447.1"/>
    <property type="molecule type" value="Genomic_DNA"/>
</dbReference>
<protein>
    <recommendedName>
        <fullName evidence="5">Nucleoside phosphorylase domain-containing protein</fullName>
    </recommendedName>
</protein>
<dbReference type="GO" id="GO:0003824">
    <property type="term" value="F:catalytic activity"/>
    <property type="evidence" value="ECO:0007669"/>
    <property type="project" value="InterPro"/>
</dbReference>
<evidence type="ECO:0000259" key="2">
    <source>
        <dbReference type="Pfam" id="PF24476"/>
    </source>
</evidence>
<keyword evidence="4" id="KW-1185">Reference proteome</keyword>
<accession>A0AA38XJ58</accession>